<keyword evidence="3" id="KW-1185">Reference proteome</keyword>
<dbReference type="EMBL" id="LSYV01000097">
    <property type="protein sequence ID" value="KXZ43245.1"/>
    <property type="molecule type" value="Genomic_DNA"/>
</dbReference>
<protein>
    <submittedName>
        <fullName evidence="2">Uncharacterized protein</fullName>
    </submittedName>
</protein>
<evidence type="ECO:0000256" key="1">
    <source>
        <dbReference type="SAM" id="MobiDB-lite"/>
    </source>
</evidence>
<name>A0A150G191_GONPE</name>
<comment type="caution">
    <text evidence="2">The sequence shown here is derived from an EMBL/GenBank/DDBJ whole genome shotgun (WGS) entry which is preliminary data.</text>
</comment>
<dbReference type="Proteomes" id="UP000075714">
    <property type="component" value="Unassembled WGS sequence"/>
</dbReference>
<dbReference type="SUPFAM" id="SSF101447">
    <property type="entry name" value="Formin homology 2 domain (FH2 domain)"/>
    <property type="match status" value="1"/>
</dbReference>
<feature type="compositionally biased region" description="Pro residues" evidence="1">
    <location>
        <begin position="26"/>
        <end position="57"/>
    </location>
</feature>
<accession>A0A150G191</accession>
<evidence type="ECO:0000313" key="3">
    <source>
        <dbReference type="Proteomes" id="UP000075714"/>
    </source>
</evidence>
<organism evidence="2 3">
    <name type="scientific">Gonium pectorale</name>
    <name type="common">Green alga</name>
    <dbReference type="NCBI Taxonomy" id="33097"/>
    <lineage>
        <taxon>Eukaryota</taxon>
        <taxon>Viridiplantae</taxon>
        <taxon>Chlorophyta</taxon>
        <taxon>core chlorophytes</taxon>
        <taxon>Chlorophyceae</taxon>
        <taxon>CS clade</taxon>
        <taxon>Chlamydomonadales</taxon>
        <taxon>Volvocaceae</taxon>
        <taxon>Gonium</taxon>
    </lineage>
</organism>
<feature type="region of interest" description="Disordered" evidence="1">
    <location>
        <begin position="1"/>
        <end position="104"/>
    </location>
</feature>
<dbReference type="OrthoDB" id="535320at2759"/>
<dbReference type="AlphaFoldDB" id="A0A150G191"/>
<feature type="compositionally biased region" description="Pro residues" evidence="1">
    <location>
        <begin position="87"/>
        <end position="101"/>
    </location>
</feature>
<dbReference type="STRING" id="33097.A0A150G191"/>
<gene>
    <name evidence="2" type="ORF">GPECTOR_96g711</name>
</gene>
<sequence length="274" mass="30214">MSHRPIDYSKWDNIDTDSDADDEPMPDVPPPPPPPPGRAVPPNPPPPPPDRAGPPGHPTFVIGTGHGKPGKPANAPQPGLHYREQPQPLPPTAPPPPPEPQPGEVLCTFGPCSGDRSALFFRATSLPTEHPAFLTGTPSPVAALVGLPLLVYRLDPRPSLSIPRAATYDNQRVTYIMIDPYSGFAAAEWQQGIGSVVLVRSDRKPLPPQHVEAFWMFCDHLLGLFSSGIDPNPEVEMTPAKWQSFFRKYKREYSSMKSRRAEWKDMWLPWEAPP</sequence>
<feature type="compositionally biased region" description="Basic and acidic residues" evidence="1">
    <location>
        <begin position="1"/>
        <end position="13"/>
    </location>
</feature>
<evidence type="ECO:0000313" key="2">
    <source>
        <dbReference type="EMBL" id="KXZ43245.1"/>
    </source>
</evidence>
<proteinExistence type="predicted"/>
<feature type="compositionally biased region" description="Acidic residues" evidence="1">
    <location>
        <begin position="14"/>
        <end position="25"/>
    </location>
</feature>
<reference evidence="3" key="1">
    <citation type="journal article" date="2016" name="Nat. Commun.">
        <title>The Gonium pectorale genome demonstrates co-option of cell cycle regulation during the evolution of multicellularity.</title>
        <authorList>
            <person name="Hanschen E.R."/>
            <person name="Marriage T.N."/>
            <person name="Ferris P.J."/>
            <person name="Hamaji T."/>
            <person name="Toyoda A."/>
            <person name="Fujiyama A."/>
            <person name="Neme R."/>
            <person name="Noguchi H."/>
            <person name="Minakuchi Y."/>
            <person name="Suzuki M."/>
            <person name="Kawai-Toyooka H."/>
            <person name="Smith D.R."/>
            <person name="Sparks H."/>
            <person name="Anderson J."/>
            <person name="Bakaric R."/>
            <person name="Luria V."/>
            <person name="Karger A."/>
            <person name="Kirschner M.W."/>
            <person name="Durand P.M."/>
            <person name="Michod R.E."/>
            <person name="Nozaki H."/>
            <person name="Olson B.J."/>
        </authorList>
    </citation>
    <scope>NUCLEOTIDE SEQUENCE [LARGE SCALE GENOMIC DNA]</scope>
    <source>
        <strain evidence="3">NIES-2863</strain>
    </source>
</reference>